<gene>
    <name evidence="9" type="ORF">LTR09_002765</name>
</gene>
<feature type="transmembrane region" description="Helical" evidence="7">
    <location>
        <begin position="12"/>
        <end position="29"/>
    </location>
</feature>
<feature type="transmembrane region" description="Helical" evidence="7">
    <location>
        <begin position="468"/>
        <end position="488"/>
    </location>
</feature>
<sequence>MAPPATQRYDWILAITTIAFFFSAFGNGANDVANAYATATEFLGAVALGARVTDTIKNGIINIDRFEGKPGALMLAMGCAEVGNAVWLMGATACRLCIEAAVTWGWTSGSVSQIAASWAIAPLIAAAFSALVFATLKYSVLERKDSFKWGLRLIPFYLGLTAGVLTLFIVIELPDAPDLASIAGTIAGSILAVFFGVMAIGYVFFVPFFKAKLVREDPRLRPWHIFLGPLLLRENYDSVLYWPGKGDEFVTNYYEDAHGNVSAGKKDEEKQHAKDLASDSPDTSLRDIKDADGTLNPNDEHVLAAAENTPAMQKHKKAYVPPYERFVGPTKSMSWINPLKWWGWFKFVLLRGVTMDVLTHDSAALRDIHARAHRYDVRVEHMWTYCQVFSAMMMSIAHGSNDVANAVGPWAAVYQTFRSGVVNTDAPTPVWFLVVAGLLLGLGFWFFSYRIVRALGNKITQMSPTRGFAIELGAAITVLLASRLGLPVSTTQCLTGAALGVALMNYDLGAVNWRQMAKIFLGWVLTLPCSALIAGLICLMALNAPSF</sequence>
<feature type="region of interest" description="Disordered" evidence="8">
    <location>
        <begin position="261"/>
        <end position="295"/>
    </location>
</feature>
<evidence type="ECO:0000313" key="10">
    <source>
        <dbReference type="Proteomes" id="UP001271007"/>
    </source>
</evidence>
<evidence type="ECO:0000256" key="7">
    <source>
        <dbReference type="RuleBase" id="RU363058"/>
    </source>
</evidence>
<feature type="transmembrane region" description="Helical" evidence="7">
    <location>
        <begin position="73"/>
        <end position="98"/>
    </location>
</feature>
<keyword evidence="3 7" id="KW-0592">Phosphate transport</keyword>
<feature type="compositionally biased region" description="Basic and acidic residues" evidence="8">
    <location>
        <begin position="284"/>
        <end position="295"/>
    </location>
</feature>
<evidence type="ECO:0000256" key="3">
    <source>
        <dbReference type="ARBA" id="ARBA00022592"/>
    </source>
</evidence>
<feature type="transmembrane region" description="Helical" evidence="7">
    <location>
        <begin position="118"/>
        <end position="141"/>
    </location>
</feature>
<keyword evidence="6 7" id="KW-0472">Membrane</keyword>
<dbReference type="GO" id="GO:0005315">
    <property type="term" value="F:phosphate transmembrane transporter activity"/>
    <property type="evidence" value="ECO:0007669"/>
    <property type="project" value="InterPro"/>
</dbReference>
<evidence type="ECO:0000256" key="8">
    <source>
        <dbReference type="SAM" id="MobiDB-lite"/>
    </source>
</evidence>
<evidence type="ECO:0000256" key="1">
    <source>
        <dbReference type="ARBA" id="ARBA00004141"/>
    </source>
</evidence>
<proteinExistence type="inferred from homology"/>
<keyword evidence="2 7" id="KW-0813">Transport</keyword>
<feature type="compositionally biased region" description="Basic and acidic residues" evidence="8">
    <location>
        <begin position="264"/>
        <end position="277"/>
    </location>
</feature>
<comment type="subcellular location">
    <subcellularLocation>
        <location evidence="1 7">Membrane</location>
        <topology evidence="1 7">Multi-pass membrane protein</topology>
    </subcellularLocation>
</comment>
<keyword evidence="5 7" id="KW-1133">Transmembrane helix</keyword>
<dbReference type="AlphaFoldDB" id="A0AAJ0GF12"/>
<feature type="transmembrane region" description="Helical" evidence="7">
    <location>
        <begin position="179"/>
        <end position="205"/>
    </location>
</feature>
<dbReference type="PANTHER" id="PTHR11101">
    <property type="entry name" value="PHOSPHATE TRANSPORTER"/>
    <property type="match status" value="1"/>
</dbReference>
<accession>A0AAJ0GF12</accession>
<evidence type="ECO:0000256" key="5">
    <source>
        <dbReference type="ARBA" id="ARBA00022989"/>
    </source>
</evidence>
<dbReference type="Pfam" id="PF01384">
    <property type="entry name" value="PHO4"/>
    <property type="match status" value="1"/>
</dbReference>
<feature type="transmembrane region" description="Helical" evidence="7">
    <location>
        <begin position="430"/>
        <end position="447"/>
    </location>
</feature>
<evidence type="ECO:0000256" key="6">
    <source>
        <dbReference type="ARBA" id="ARBA00023136"/>
    </source>
</evidence>
<dbReference type="GO" id="GO:0016020">
    <property type="term" value="C:membrane"/>
    <property type="evidence" value="ECO:0007669"/>
    <property type="project" value="UniProtKB-SubCell"/>
</dbReference>
<feature type="transmembrane region" description="Helical" evidence="7">
    <location>
        <begin position="153"/>
        <end position="173"/>
    </location>
</feature>
<reference evidence="9" key="1">
    <citation type="submission" date="2023-04" db="EMBL/GenBank/DDBJ databases">
        <title>Black Yeasts Isolated from many extreme environments.</title>
        <authorList>
            <person name="Coleine C."/>
            <person name="Stajich J.E."/>
            <person name="Selbmann L."/>
        </authorList>
    </citation>
    <scope>NUCLEOTIDE SEQUENCE</scope>
    <source>
        <strain evidence="9">CCFEE 5312</strain>
    </source>
</reference>
<comment type="caution">
    <text evidence="9">The sequence shown here is derived from an EMBL/GenBank/DDBJ whole genome shotgun (WGS) entry which is preliminary data.</text>
</comment>
<dbReference type="PANTHER" id="PTHR11101:SF55">
    <property type="entry name" value="PHOSPHATE TRANSPORTER"/>
    <property type="match status" value="1"/>
</dbReference>
<dbReference type="Proteomes" id="UP001271007">
    <property type="component" value="Unassembled WGS sequence"/>
</dbReference>
<feature type="transmembrane region" description="Helical" evidence="7">
    <location>
        <begin position="520"/>
        <end position="542"/>
    </location>
</feature>
<evidence type="ECO:0000256" key="2">
    <source>
        <dbReference type="ARBA" id="ARBA00022448"/>
    </source>
</evidence>
<evidence type="ECO:0000313" key="9">
    <source>
        <dbReference type="EMBL" id="KAK3056258.1"/>
    </source>
</evidence>
<evidence type="ECO:0000256" key="4">
    <source>
        <dbReference type="ARBA" id="ARBA00022692"/>
    </source>
</evidence>
<dbReference type="GO" id="GO:0035435">
    <property type="term" value="P:phosphate ion transmembrane transport"/>
    <property type="evidence" value="ECO:0007669"/>
    <property type="project" value="TreeGrafter"/>
</dbReference>
<name>A0AAJ0GF12_9PEZI</name>
<dbReference type="EMBL" id="JAWDJX010000006">
    <property type="protein sequence ID" value="KAK3056258.1"/>
    <property type="molecule type" value="Genomic_DNA"/>
</dbReference>
<comment type="similarity">
    <text evidence="7">Belongs to the inorganic phosphate transporter (PiT) (TC 2.A.20) family.</text>
</comment>
<comment type="function">
    <text evidence="7">Sodium-phosphate symporter.</text>
</comment>
<dbReference type="InterPro" id="IPR001204">
    <property type="entry name" value="Phos_transporter"/>
</dbReference>
<organism evidence="9 10">
    <name type="scientific">Extremus antarcticus</name>
    <dbReference type="NCBI Taxonomy" id="702011"/>
    <lineage>
        <taxon>Eukaryota</taxon>
        <taxon>Fungi</taxon>
        <taxon>Dikarya</taxon>
        <taxon>Ascomycota</taxon>
        <taxon>Pezizomycotina</taxon>
        <taxon>Dothideomycetes</taxon>
        <taxon>Dothideomycetidae</taxon>
        <taxon>Mycosphaerellales</taxon>
        <taxon>Extremaceae</taxon>
        <taxon>Extremus</taxon>
    </lineage>
</organism>
<keyword evidence="4 7" id="KW-0812">Transmembrane</keyword>
<protein>
    <recommendedName>
        <fullName evidence="7">Phosphate transporter</fullName>
    </recommendedName>
</protein>
<keyword evidence="10" id="KW-1185">Reference proteome</keyword>